<comment type="subcellular location">
    <subcellularLocation>
        <location evidence="9">Cytoplasm</location>
    </subcellularLocation>
</comment>
<feature type="domain" description="MTTase N-terminal" evidence="11">
    <location>
        <begin position="18"/>
        <end position="136"/>
    </location>
</feature>
<keyword evidence="9" id="KW-0819">tRNA processing</keyword>
<feature type="binding site" evidence="9">
    <location>
        <position position="27"/>
    </location>
    <ligand>
        <name>[4Fe-4S] cluster</name>
        <dbReference type="ChEBI" id="CHEBI:49883"/>
        <label>1</label>
    </ligand>
</feature>
<dbReference type="NCBIfam" id="TIGR00089">
    <property type="entry name" value="MiaB/RimO family radical SAM methylthiotransferase"/>
    <property type="match status" value="1"/>
</dbReference>
<dbReference type="InterPro" id="IPR007197">
    <property type="entry name" value="rSAM"/>
</dbReference>
<dbReference type="InterPro" id="IPR013848">
    <property type="entry name" value="Methylthiotransferase_N"/>
</dbReference>
<dbReference type="SFLD" id="SFLDG01082">
    <property type="entry name" value="B12-binding_domain_containing"/>
    <property type="match status" value="1"/>
</dbReference>
<dbReference type="EMBL" id="JACOPR010000002">
    <property type="protein sequence ID" value="MBC5730118.1"/>
    <property type="molecule type" value="Genomic_DNA"/>
</dbReference>
<dbReference type="PROSITE" id="PS51449">
    <property type="entry name" value="MTTASE_N"/>
    <property type="match status" value="1"/>
</dbReference>
<evidence type="ECO:0000256" key="7">
    <source>
        <dbReference type="ARBA" id="ARBA00023014"/>
    </source>
</evidence>
<dbReference type="EC" id="2.8.4.3" evidence="8 9"/>
<evidence type="ECO:0000256" key="2">
    <source>
        <dbReference type="ARBA" id="ARBA00022485"/>
    </source>
</evidence>
<dbReference type="PROSITE" id="PS01278">
    <property type="entry name" value="MTTASE_RADICAL"/>
    <property type="match status" value="1"/>
</dbReference>
<evidence type="ECO:0000259" key="12">
    <source>
        <dbReference type="PROSITE" id="PS51918"/>
    </source>
</evidence>
<keyword evidence="9" id="KW-0963">Cytoplasm</keyword>
<dbReference type="InterPro" id="IPR012340">
    <property type="entry name" value="NA-bd_OB-fold"/>
</dbReference>
<dbReference type="SFLD" id="SFLDG01061">
    <property type="entry name" value="methylthiotransferase"/>
    <property type="match status" value="1"/>
</dbReference>
<dbReference type="SMART" id="SM00729">
    <property type="entry name" value="Elp3"/>
    <property type="match status" value="1"/>
</dbReference>
<proteinExistence type="inferred from homology"/>
<dbReference type="Gene3D" id="3.40.50.12160">
    <property type="entry name" value="Methylthiotransferase, N-terminal domain"/>
    <property type="match status" value="1"/>
</dbReference>
<dbReference type="SUPFAM" id="SSF102114">
    <property type="entry name" value="Radical SAM enzymes"/>
    <property type="match status" value="1"/>
</dbReference>
<dbReference type="SFLD" id="SFLDF00273">
    <property type="entry name" value="(dimethylallyl)adenosine_tRNA"/>
    <property type="match status" value="1"/>
</dbReference>
<evidence type="ECO:0000256" key="1">
    <source>
        <dbReference type="ARBA" id="ARBA00003234"/>
    </source>
</evidence>
<dbReference type="Pfam" id="PF00919">
    <property type="entry name" value="UPF0004"/>
    <property type="match status" value="1"/>
</dbReference>
<comment type="caution">
    <text evidence="13">The sequence shown here is derived from an EMBL/GenBank/DDBJ whole genome shotgun (WGS) entry which is preliminary data.</text>
</comment>
<dbReference type="InterPro" id="IPR038135">
    <property type="entry name" value="Methylthiotransferase_N_sf"/>
</dbReference>
<dbReference type="Pfam" id="PF04055">
    <property type="entry name" value="Radical_SAM"/>
    <property type="match status" value="1"/>
</dbReference>
<keyword evidence="5 9" id="KW-0479">Metal-binding</keyword>
<dbReference type="Gene3D" id="2.40.50.140">
    <property type="entry name" value="Nucleic acid-binding proteins"/>
    <property type="match status" value="1"/>
</dbReference>
<evidence type="ECO:0000256" key="5">
    <source>
        <dbReference type="ARBA" id="ARBA00022723"/>
    </source>
</evidence>
<comment type="catalytic activity">
    <reaction evidence="9">
        <text>N(6)-dimethylallyladenosine(37) in tRNA + (sulfur carrier)-SH + AH2 + 2 S-adenosyl-L-methionine = 2-methylsulfanyl-N(6)-dimethylallyladenosine(37) in tRNA + (sulfur carrier)-H + 5'-deoxyadenosine + L-methionine + A + S-adenosyl-L-homocysteine + 2 H(+)</text>
        <dbReference type="Rhea" id="RHEA:37067"/>
        <dbReference type="Rhea" id="RHEA-COMP:10375"/>
        <dbReference type="Rhea" id="RHEA-COMP:10376"/>
        <dbReference type="Rhea" id="RHEA-COMP:14737"/>
        <dbReference type="Rhea" id="RHEA-COMP:14739"/>
        <dbReference type="ChEBI" id="CHEBI:13193"/>
        <dbReference type="ChEBI" id="CHEBI:15378"/>
        <dbReference type="ChEBI" id="CHEBI:17319"/>
        <dbReference type="ChEBI" id="CHEBI:17499"/>
        <dbReference type="ChEBI" id="CHEBI:29917"/>
        <dbReference type="ChEBI" id="CHEBI:57844"/>
        <dbReference type="ChEBI" id="CHEBI:57856"/>
        <dbReference type="ChEBI" id="CHEBI:59789"/>
        <dbReference type="ChEBI" id="CHEBI:64428"/>
        <dbReference type="ChEBI" id="CHEBI:74415"/>
        <dbReference type="ChEBI" id="CHEBI:74417"/>
        <dbReference type="EC" id="2.8.4.3"/>
    </reaction>
</comment>
<dbReference type="PROSITE" id="PS50926">
    <property type="entry name" value="TRAM"/>
    <property type="match status" value="1"/>
</dbReference>
<dbReference type="InterPro" id="IPR002792">
    <property type="entry name" value="TRAM_dom"/>
</dbReference>
<dbReference type="Gene3D" id="3.80.30.20">
    <property type="entry name" value="tm_1862 like domain"/>
    <property type="match status" value="1"/>
</dbReference>
<feature type="domain" description="TRAM" evidence="10">
    <location>
        <begin position="392"/>
        <end position="451"/>
    </location>
</feature>
<evidence type="ECO:0000256" key="6">
    <source>
        <dbReference type="ARBA" id="ARBA00023004"/>
    </source>
</evidence>
<evidence type="ECO:0000313" key="13">
    <source>
        <dbReference type="EMBL" id="MBC5730118.1"/>
    </source>
</evidence>
<evidence type="ECO:0000259" key="10">
    <source>
        <dbReference type="PROSITE" id="PS50926"/>
    </source>
</evidence>
<protein>
    <recommendedName>
        <fullName evidence="8 9">tRNA-2-methylthio-N(6)-dimethylallyladenosine synthase</fullName>
        <ecNumber evidence="8 9">2.8.4.3</ecNumber>
    </recommendedName>
    <alternativeName>
        <fullName evidence="9">(Dimethylallyl)adenosine tRNA methylthiotransferase MiaB</fullName>
    </alternativeName>
    <alternativeName>
        <fullName evidence="9">tRNA-i(6)A37 methylthiotransferase</fullName>
    </alternativeName>
</protein>
<evidence type="ECO:0000256" key="4">
    <source>
        <dbReference type="ARBA" id="ARBA00022691"/>
    </source>
</evidence>
<gene>
    <name evidence="9 13" type="primary">miaB</name>
    <name evidence="13" type="ORF">H8S34_04630</name>
</gene>
<dbReference type="InterPro" id="IPR006638">
    <property type="entry name" value="Elp3/MiaA/NifB-like_rSAM"/>
</dbReference>
<feature type="binding site" evidence="9">
    <location>
        <position position="177"/>
    </location>
    <ligand>
        <name>[4Fe-4S] cluster</name>
        <dbReference type="ChEBI" id="CHEBI:49883"/>
        <label>2</label>
        <note>4Fe-4S-S-AdoMet</note>
    </ligand>
</feature>
<keyword evidence="6 9" id="KW-0408">Iron</keyword>
<evidence type="ECO:0000259" key="11">
    <source>
        <dbReference type="PROSITE" id="PS51449"/>
    </source>
</evidence>
<dbReference type="InterPro" id="IPR020612">
    <property type="entry name" value="Methylthiotransferase_CS"/>
</dbReference>
<evidence type="ECO:0000313" key="14">
    <source>
        <dbReference type="Proteomes" id="UP000660021"/>
    </source>
</evidence>
<dbReference type="GO" id="GO:0035597">
    <property type="term" value="F:tRNA-2-methylthio-N(6)-dimethylallyladenosine(37) synthase activity"/>
    <property type="evidence" value="ECO:0007669"/>
    <property type="project" value="UniProtKB-EC"/>
</dbReference>
<feature type="domain" description="Radical SAM core" evidence="12">
    <location>
        <begin position="159"/>
        <end position="389"/>
    </location>
</feature>
<evidence type="ECO:0000256" key="3">
    <source>
        <dbReference type="ARBA" id="ARBA00022679"/>
    </source>
</evidence>
<feature type="binding site" evidence="9">
    <location>
        <position position="173"/>
    </location>
    <ligand>
        <name>[4Fe-4S] cluster</name>
        <dbReference type="ChEBI" id="CHEBI:49883"/>
        <label>2</label>
        <note>4Fe-4S-S-AdoMet</note>
    </ligand>
</feature>
<dbReference type="InterPro" id="IPR058240">
    <property type="entry name" value="rSAM_sf"/>
</dbReference>
<dbReference type="Pfam" id="PF01938">
    <property type="entry name" value="TRAM"/>
    <property type="match status" value="1"/>
</dbReference>
<keyword evidence="14" id="KW-1185">Reference proteome</keyword>
<dbReference type="InterPro" id="IPR005839">
    <property type="entry name" value="Methylthiotransferase"/>
</dbReference>
<accession>A0ABR7HRH8</accession>
<keyword evidence="3 9" id="KW-0808">Transferase</keyword>
<keyword evidence="4 9" id="KW-0949">S-adenosyl-L-methionine</keyword>
<dbReference type="PANTHER" id="PTHR43020">
    <property type="entry name" value="CDK5 REGULATORY SUBUNIT-ASSOCIATED PROTEIN 1"/>
    <property type="match status" value="1"/>
</dbReference>
<feature type="binding site" evidence="9">
    <location>
        <position position="97"/>
    </location>
    <ligand>
        <name>[4Fe-4S] cluster</name>
        <dbReference type="ChEBI" id="CHEBI:49883"/>
        <label>1</label>
    </ligand>
</feature>
<feature type="binding site" evidence="9">
    <location>
        <position position="180"/>
    </location>
    <ligand>
        <name>[4Fe-4S] cluster</name>
        <dbReference type="ChEBI" id="CHEBI:49883"/>
        <label>2</label>
        <note>4Fe-4S-S-AdoMet</note>
    </ligand>
</feature>
<name>A0ABR7HRH8_9FIRM</name>
<comment type="cofactor">
    <cofactor evidence="9">
        <name>[4Fe-4S] cluster</name>
        <dbReference type="ChEBI" id="CHEBI:49883"/>
    </cofactor>
    <text evidence="9">Binds 2 [4Fe-4S] clusters. One cluster is coordinated with 3 cysteines and an exchangeable S-adenosyl-L-methionine.</text>
</comment>
<dbReference type="Proteomes" id="UP000660021">
    <property type="component" value="Unassembled WGS sequence"/>
</dbReference>
<reference evidence="13 14" key="1">
    <citation type="submission" date="2020-08" db="EMBL/GenBank/DDBJ databases">
        <title>Genome public.</title>
        <authorList>
            <person name="Liu C."/>
            <person name="Sun Q."/>
        </authorList>
    </citation>
    <scope>NUCLEOTIDE SEQUENCE [LARGE SCALE GENOMIC DNA]</scope>
    <source>
        <strain evidence="13 14">New-38</strain>
    </source>
</reference>
<keyword evidence="2 9" id="KW-0004">4Fe-4S</keyword>
<dbReference type="InterPro" id="IPR023404">
    <property type="entry name" value="rSAM_horseshoe"/>
</dbReference>
<comment type="similarity">
    <text evidence="9">Belongs to the methylthiotransferase family. MiaB subfamily.</text>
</comment>
<dbReference type="CDD" id="cd01335">
    <property type="entry name" value="Radical_SAM"/>
    <property type="match status" value="1"/>
</dbReference>
<evidence type="ECO:0000256" key="8">
    <source>
        <dbReference type="ARBA" id="ARBA00033765"/>
    </source>
</evidence>
<dbReference type="SFLD" id="SFLDS00029">
    <property type="entry name" value="Radical_SAM"/>
    <property type="match status" value="1"/>
</dbReference>
<evidence type="ECO:0000256" key="9">
    <source>
        <dbReference type="HAMAP-Rule" id="MF_01864"/>
    </source>
</evidence>
<dbReference type="HAMAP" id="MF_01864">
    <property type="entry name" value="tRNA_metthiotr_MiaB"/>
    <property type="match status" value="1"/>
</dbReference>
<dbReference type="InterPro" id="IPR006463">
    <property type="entry name" value="MiaB_methiolase"/>
</dbReference>
<feature type="binding site" evidence="9">
    <location>
        <position position="63"/>
    </location>
    <ligand>
        <name>[4Fe-4S] cluster</name>
        <dbReference type="ChEBI" id="CHEBI:49883"/>
        <label>1</label>
    </ligand>
</feature>
<dbReference type="NCBIfam" id="TIGR01574">
    <property type="entry name" value="miaB-methiolase"/>
    <property type="match status" value="1"/>
</dbReference>
<sequence length="451" mass="50891">MDYCMKIHAMNAQMDHTPLAMVDTYGCQQNEADSERLRGYLSEMGYGFTDDEHKADLVLVNTCAIREHAEQRVLGNVGALTHTKRANPNQIICLCGCMAQEEHVAKKVRESYRQVDLLFGPHALWRFPELLWRFRATGKRVFEHTDEAGSIAEGIPVVRQGGVKAWVSIMYGCNNFCTYCIVPYVRGRERSRRPQVILEEIRGLVAEGYKDITLLGQNVNSYGKDLDEPMDFADLLKEAAGIPGDFLLRFMTSHPKDASQKLFETMASSEKIAPCFHLPFQAGSDRILKAMNRVYDRAGYLDKVRRLREQIPDVVITSDVIVGFPGETTEEFEETLSLIEEVRFDALFTFIYSPRVGTPAASMPDPMSREEKLRNFQRLVDRQDQISEEKHAAYIGKTVRCLVDGKDEKGLTARTPGNRLVRLTGEESLIGSFVDVAITGANKWSLFGELA</sequence>
<dbReference type="PANTHER" id="PTHR43020:SF2">
    <property type="entry name" value="MITOCHONDRIAL TRNA METHYLTHIOTRANSFERASE CDK5RAP1"/>
    <property type="match status" value="1"/>
</dbReference>
<organism evidence="13 14">
    <name type="scientific">Pseudoflavonifractor hominis</name>
    <dbReference type="NCBI Taxonomy" id="2763059"/>
    <lineage>
        <taxon>Bacteria</taxon>
        <taxon>Bacillati</taxon>
        <taxon>Bacillota</taxon>
        <taxon>Clostridia</taxon>
        <taxon>Eubacteriales</taxon>
        <taxon>Oscillospiraceae</taxon>
        <taxon>Pseudoflavonifractor</taxon>
    </lineage>
</organism>
<comment type="subunit">
    <text evidence="9">Monomer.</text>
</comment>
<comment type="function">
    <text evidence="1 9">Catalyzes the methylthiolation of N6-(dimethylallyl)adenosine (i(6)A), leading to the formation of 2-methylthio-N6-(dimethylallyl)adenosine (ms(2)i(6)A) at position 37 in tRNAs that read codons beginning with uridine.</text>
</comment>
<keyword evidence="7 9" id="KW-0411">Iron-sulfur</keyword>
<dbReference type="PROSITE" id="PS51918">
    <property type="entry name" value="RADICAL_SAM"/>
    <property type="match status" value="1"/>
</dbReference>